<sequence>METQVLIPQEFSLVLTAPGGKKSREQIATVFSSTRIPQGTVLYPFQGTVRTDKLEMFSYLDEQDMLANDCNVLYGLLHGNYIAMRKISMRTINNKVHPIIHLTMNERTHNQHGELLKQ</sequence>
<dbReference type="Proteomes" id="UP000183832">
    <property type="component" value="Unassembled WGS sequence"/>
</dbReference>
<gene>
    <name evidence="1" type="ORF">CLUMA_CG014945</name>
</gene>
<accession>A0A1J1IT95</accession>
<name>A0A1J1IT95_9DIPT</name>
<dbReference type="OrthoDB" id="8249515at2759"/>
<dbReference type="AlphaFoldDB" id="A0A1J1IT95"/>
<dbReference type="EMBL" id="CVRI01000056">
    <property type="protein sequence ID" value="CRL01729.1"/>
    <property type="molecule type" value="Genomic_DNA"/>
</dbReference>
<evidence type="ECO:0000313" key="1">
    <source>
        <dbReference type="EMBL" id="CRL01729.1"/>
    </source>
</evidence>
<proteinExistence type="predicted"/>
<dbReference type="STRING" id="568069.A0A1J1IT95"/>
<protein>
    <submittedName>
        <fullName evidence="1">CLUMA_CG014945, isoform A</fullName>
    </submittedName>
</protein>
<evidence type="ECO:0000313" key="2">
    <source>
        <dbReference type="Proteomes" id="UP000183832"/>
    </source>
</evidence>
<reference evidence="1 2" key="1">
    <citation type="submission" date="2015-04" db="EMBL/GenBank/DDBJ databases">
        <authorList>
            <person name="Syromyatnikov M.Y."/>
            <person name="Popov V.N."/>
        </authorList>
    </citation>
    <scope>NUCLEOTIDE SEQUENCE [LARGE SCALE GENOMIC DNA]</scope>
</reference>
<keyword evidence="2" id="KW-1185">Reference proteome</keyword>
<organism evidence="1 2">
    <name type="scientific">Clunio marinus</name>
    <dbReference type="NCBI Taxonomy" id="568069"/>
    <lineage>
        <taxon>Eukaryota</taxon>
        <taxon>Metazoa</taxon>
        <taxon>Ecdysozoa</taxon>
        <taxon>Arthropoda</taxon>
        <taxon>Hexapoda</taxon>
        <taxon>Insecta</taxon>
        <taxon>Pterygota</taxon>
        <taxon>Neoptera</taxon>
        <taxon>Endopterygota</taxon>
        <taxon>Diptera</taxon>
        <taxon>Nematocera</taxon>
        <taxon>Chironomoidea</taxon>
        <taxon>Chironomidae</taxon>
        <taxon>Clunio</taxon>
    </lineage>
</organism>